<dbReference type="Gene3D" id="3.40.190.10">
    <property type="entry name" value="Periplasmic binding protein-like II"/>
    <property type="match status" value="2"/>
</dbReference>
<dbReference type="Pfam" id="PF01547">
    <property type="entry name" value="SBP_bac_1"/>
    <property type="match status" value="1"/>
</dbReference>
<dbReference type="Proteomes" id="UP000696294">
    <property type="component" value="Unassembled WGS sequence"/>
</dbReference>
<dbReference type="InterPro" id="IPR006059">
    <property type="entry name" value="SBP"/>
</dbReference>
<evidence type="ECO:0000313" key="1">
    <source>
        <dbReference type="EMBL" id="NJP94889.1"/>
    </source>
</evidence>
<dbReference type="InterPro" id="IPR050490">
    <property type="entry name" value="Bact_solute-bd_prot1"/>
</dbReference>
<dbReference type="EMBL" id="JAATEP010000033">
    <property type="protein sequence ID" value="NJP94889.1"/>
    <property type="molecule type" value="Genomic_DNA"/>
</dbReference>
<comment type="caution">
    <text evidence="1">The sequence shown here is derived from an EMBL/GenBank/DDBJ whole genome shotgun (WGS) entry which is preliminary data.</text>
</comment>
<sequence>MTLDALSGNAYVNCHRGALKTFQRIRRGVVKTSHRVLGAALAALTVAALTSCGSGSGAGSGAGDGSVTLKFLVDNSQATVDTAKALADAFMKANPTIKIETETRPGGSEGDNIIKTRLSTGDMSDVFWYNSGSLLQALNPAQTLVDLTGDPVLQNVQKDFLPVVSQDGKVYGVPAGTAMGGGILYNRKVYEQLKLEVPKTWDEFMANNAKIKAAGIAPVIGTYKDTWTSQLFVLGDYYNVQAAVPTFARDYTANKAKFATTPAATAGFQHLADVHAKGYMQEGFGSATNDQGMKLLVEGKGAHYPMLSAQLPPLVATMPQAATDVGFFGIPGTDAAKNGATIWEPAGIYIPKTTENLDAAKKFLAFVASPAGAEAVNAAVPPAGPYRISGAKLPEDAIQAAKDLQVYVDEGRTAPALEFVSPVKGPSLEQITVAVGSGLTPPAEGAAQYDKDVEKQAKQLGLAGW</sequence>
<reference evidence="1 2" key="1">
    <citation type="submission" date="2020-03" db="EMBL/GenBank/DDBJ databases">
        <title>WGS of actinomycetes isolated from Thailand.</title>
        <authorList>
            <person name="Thawai C."/>
        </authorList>
    </citation>
    <scope>NUCLEOTIDE SEQUENCE [LARGE SCALE GENOMIC DNA]</scope>
    <source>
        <strain evidence="1 2">FMUSA5-5</strain>
    </source>
</reference>
<dbReference type="SUPFAM" id="SSF53850">
    <property type="entry name" value="Periplasmic binding protein-like II"/>
    <property type="match status" value="1"/>
</dbReference>
<protein>
    <submittedName>
        <fullName evidence="1">Extracellular solute-binding protein</fullName>
    </submittedName>
</protein>
<organism evidence="1 2">
    <name type="scientific">Nonomuraea composti</name>
    <dbReference type="NCBI Taxonomy" id="2720023"/>
    <lineage>
        <taxon>Bacteria</taxon>
        <taxon>Bacillati</taxon>
        <taxon>Actinomycetota</taxon>
        <taxon>Actinomycetes</taxon>
        <taxon>Streptosporangiales</taxon>
        <taxon>Streptosporangiaceae</taxon>
        <taxon>Nonomuraea</taxon>
    </lineage>
</organism>
<keyword evidence="2" id="KW-1185">Reference proteome</keyword>
<name>A0ABX1BEP1_9ACTN</name>
<evidence type="ECO:0000313" key="2">
    <source>
        <dbReference type="Proteomes" id="UP000696294"/>
    </source>
</evidence>
<gene>
    <name evidence="1" type="ORF">HCN51_36580</name>
</gene>
<accession>A0ABX1BEP1</accession>
<proteinExistence type="predicted"/>
<dbReference type="PANTHER" id="PTHR43649">
    <property type="entry name" value="ARABINOSE-BINDING PROTEIN-RELATED"/>
    <property type="match status" value="1"/>
</dbReference>